<accession>A0A820RFP6</accession>
<protein>
    <submittedName>
        <fullName evidence="2">Uncharacterized protein</fullName>
    </submittedName>
</protein>
<evidence type="ECO:0000313" key="2">
    <source>
        <dbReference type="EMBL" id="CAF4440581.1"/>
    </source>
</evidence>
<sequence>RYSSPRHRMMTCTSGTNDSLTRLLPSSESDQLINRTDNQNHTPFYVMQNRPP</sequence>
<gene>
    <name evidence="2" type="ORF">KXQ929_LOCUS53360</name>
</gene>
<feature type="region of interest" description="Disordered" evidence="1">
    <location>
        <begin position="33"/>
        <end position="52"/>
    </location>
</feature>
<comment type="caution">
    <text evidence="2">The sequence shown here is derived from an EMBL/GenBank/DDBJ whole genome shotgun (WGS) entry which is preliminary data.</text>
</comment>
<feature type="compositionally biased region" description="Polar residues" evidence="1">
    <location>
        <begin position="33"/>
        <end position="42"/>
    </location>
</feature>
<evidence type="ECO:0000256" key="1">
    <source>
        <dbReference type="SAM" id="MobiDB-lite"/>
    </source>
</evidence>
<feature type="region of interest" description="Disordered" evidence="1">
    <location>
        <begin position="1"/>
        <end position="23"/>
    </location>
</feature>
<feature type="compositionally biased region" description="Polar residues" evidence="1">
    <location>
        <begin position="11"/>
        <end position="23"/>
    </location>
</feature>
<feature type="non-terminal residue" evidence="2">
    <location>
        <position position="1"/>
    </location>
</feature>
<name>A0A820RFP6_9BILA</name>
<proteinExistence type="predicted"/>
<organism evidence="2 3">
    <name type="scientific">Adineta steineri</name>
    <dbReference type="NCBI Taxonomy" id="433720"/>
    <lineage>
        <taxon>Eukaryota</taxon>
        <taxon>Metazoa</taxon>
        <taxon>Spiralia</taxon>
        <taxon>Gnathifera</taxon>
        <taxon>Rotifera</taxon>
        <taxon>Eurotatoria</taxon>
        <taxon>Bdelloidea</taxon>
        <taxon>Adinetida</taxon>
        <taxon>Adinetidae</taxon>
        <taxon>Adineta</taxon>
    </lineage>
</organism>
<evidence type="ECO:0000313" key="3">
    <source>
        <dbReference type="Proteomes" id="UP000663868"/>
    </source>
</evidence>
<dbReference type="Proteomes" id="UP000663868">
    <property type="component" value="Unassembled WGS sequence"/>
</dbReference>
<reference evidence="2" key="1">
    <citation type="submission" date="2021-02" db="EMBL/GenBank/DDBJ databases">
        <authorList>
            <person name="Nowell W R."/>
        </authorList>
    </citation>
    <scope>NUCLEOTIDE SEQUENCE</scope>
</reference>
<dbReference type="AlphaFoldDB" id="A0A820RFP6"/>
<dbReference type="EMBL" id="CAJOBB010029981">
    <property type="protein sequence ID" value="CAF4440581.1"/>
    <property type="molecule type" value="Genomic_DNA"/>
</dbReference>